<dbReference type="Proteomes" id="UP001337655">
    <property type="component" value="Unassembled WGS sequence"/>
</dbReference>
<dbReference type="RefSeq" id="XP_064653760.1">
    <property type="nucleotide sequence ID" value="XM_064808038.1"/>
</dbReference>
<accession>A0AAV9NUH4</accession>
<feature type="compositionally biased region" description="Low complexity" evidence="1">
    <location>
        <begin position="305"/>
        <end position="314"/>
    </location>
</feature>
<protein>
    <submittedName>
        <fullName evidence="2">Uncharacterized protein</fullName>
    </submittedName>
</protein>
<name>A0AAV9NUH4_9PEZI</name>
<dbReference type="EMBL" id="JAVRRT010000027">
    <property type="protein sequence ID" value="KAK5163235.1"/>
    <property type="molecule type" value="Genomic_DNA"/>
</dbReference>
<feature type="region of interest" description="Disordered" evidence="1">
    <location>
        <begin position="462"/>
        <end position="485"/>
    </location>
</feature>
<feature type="region of interest" description="Disordered" evidence="1">
    <location>
        <begin position="291"/>
        <end position="347"/>
    </location>
</feature>
<dbReference type="AlphaFoldDB" id="A0AAV9NUH4"/>
<sequence length="669" mass="74277">MASSEQGSWFKRLEAAMAQREPQKQALIDDYYRQSANDDEQHQQAVEALVARQDSLHEKRKADRERRHQEELTELQAKVDADVEQIILHPDGVLPAVDAIDISAQTQSSHQASSETRNSEAAHAPINHQPDISFDYTNIPLFKLKLKARYGNFYEDEGGIYALCCCHCGANISCRAVKDGETDFPNMDRHALRAHIIVSHKVKGLTVTDVEILCRGEPIPDAELLSIWLGRPTRFDDRVKVSTGHRSGAPTKSDEVLLVTPTPRRAAFERANSFMTSGDTISNPVSCTDVERGRTDARSSHSAVLRSGSSGLRGRLPEARGSSKRAPRNLTSSRFTSAIPKRTSPEHEQPLAHVKEMFNELQKQFQNLHMDDGKVYALCGFRCGANTGNLRLKASGPSFDAKRLWLHLHQVHPEDWSVMDVKEAIQRSKGRALSYADLERISKQGISKTDERLQVKRHVRIPTHRATSSSDDEPMPSPHTDSSMLAADNPAAVHSIPLDTRATTSVFGRDIHNLFRSPTQPPQATASSTLAHSATAIQDMFDALKGEYLNLMQDCQTGKMYALCCILCGANTAQTAHTNRPGFTALGLRNHYCKADPDASQLDLLFDEFIQQCRGPAISSKDIVSIRHGQLSALSHTIRDRISVRRCARKRIISIESEEGTVSSTLDVF</sequence>
<evidence type="ECO:0000313" key="2">
    <source>
        <dbReference type="EMBL" id="KAK5163235.1"/>
    </source>
</evidence>
<reference evidence="2 3" key="1">
    <citation type="submission" date="2023-08" db="EMBL/GenBank/DDBJ databases">
        <title>Black Yeasts Isolated from many extreme environments.</title>
        <authorList>
            <person name="Coleine C."/>
            <person name="Stajich J.E."/>
            <person name="Selbmann L."/>
        </authorList>
    </citation>
    <scope>NUCLEOTIDE SEQUENCE [LARGE SCALE GENOMIC DNA]</scope>
    <source>
        <strain evidence="2 3">CCFEE 5935</strain>
    </source>
</reference>
<gene>
    <name evidence="2" type="ORF">LTR77_010821</name>
</gene>
<keyword evidence="3" id="KW-1185">Reference proteome</keyword>
<dbReference type="GeneID" id="89932146"/>
<comment type="caution">
    <text evidence="2">The sequence shown here is derived from an EMBL/GenBank/DDBJ whole genome shotgun (WGS) entry which is preliminary data.</text>
</comment>
<proteinExistence type="predicted"/>
<evidence type="ECO:0000313" key="3">
    <source>
        <dbReference type="Proteomes" id="UP001337655"/>
    </source>
</evidence>
<evidence type="ECO:0000256" key="1">
    <source>
        <dbReference type="SAM" id="MobiDB-lite"/>
    </source>
</evidence>
<organism evidence="2 3">
    <name type="scientific">Saxophila tyrrhenica</name>
    <dbReference type="NCBI Taxonomy" id="1690608"/>
    <lineage>
        <taxon>Eukaryota</taxon>
        <taxon>Fungi</taxon>
        <taxon>Dikarya</taxon>
        <taxon>Ascomycota</taxon>
        <taxon>Pezizomycotina</taxon>
        <taxon>Dothideomycetes</taxon>
        <taxon>Dothideomycetidae</taxon>
        <taxon>Mycosphaerellales</taxon>
        <taxon>Extremaceae</taxon>
        <taxon>Saxophila</taxon>
    </lineage>
</organism>